<evidence type="ECO:0000313" key="2">
    <source>
        <dbReference type="EMBL" id="KAA8486718.1"/>
    </source>
</evidence>
<dbReference type="RefSeq" id="WP_128769778.1">
    <property type="nucleotide sequence ID" value="NZ_RXOC01000007.1"/>
</dbReference>
<dbReference type="Proteomes" id="UP000322918">
    <property type="component" value="Unassembled WGS sequence"/>
</dbReference>
<dbReference type="Proteomes" id="UP000290848">
    <property type="component" value="Unassembled WGS sequence"/>
</dbReference>
<dbReference type="EMBL" id="RXOC01000007">
    <property type="protein sequence ID" value="RXF69506.1"/>
    <property type="molecule type" value="Genomic_DNA"/>
</dbReference>
<accession>A0A4Q0M9R8</accession>
<sequence>MKKVIAKKVISVLFLSIFVSKMVISVAPLIVAHFDSKTVNAVIMQLEIEHSKPVDGKESCLKEYLALVSYSYAILSPVWTFNPLTVNRGYDKHHQPFYPSVPTPPPNA</sequence>
<organism evidence="3 4">
    <name type="scientific">Arcticibacter tournemirensis</name>
    <dbReference type="NCBI Taxonomy" id="699437"/>
    <lineage>
        <taxon>Bacteria</taxon>
        <taxon>Pseudomonadati</taxon>
        <taxon>Bacteroidota</taxon>
        <taxon>Sphingobacteriia</taxon>
        <taxon>Sphingobacteriales</taxon>
        <taxon>Sphingobacteriaceae</taxon>
        <taxon>Arcticibacter</taxon>
    </lineage>
</organism>
<evidence type="ECO:0000313" key="5">
    <source>
        <dbReference type="Proteomes" id="UP000322918"/>
    </source>
</evidence>
<feature type="transmembrane region" description="Helical" evidence="1">
    <location>
        <begin position="12"/>
        <end position="34"/>
    </location>
</feature>
<dbReference type="OrthoDB" id="769806at2"/>
<keyword evidence="1" id="KW-0472">Membrane</keyword>
<comment type="caution">
    <text evidence="3">The sequence shown here is derived from an EMBL/GenBank/DDBJ whole genome shotgun (WGS) entry which is preliminary data.</text>
</comment>
<reference evidence="3 4" key="1">
    <citation type="submission" date="2018-12" db="EMBL/GenBank/DDBJ databases">
        <title>The Draft Genome Sequence of the Soil Bacterium Pedobacter tournemirensis R1.</title>
        <authorList>
            <person name="He J."/>
        </authorList>
    </citation>
    <scope>NUCLEOTIDE SEQUENCE [LARGE SCALE GENOMIC DNA]</scope>
    <source>
        <strain evidence="3 4">R1</strain>
    </source>
</reference>
<gene>
    <name evidence="3" type="ORF">EKH83_12575</name>
    <name evidence="2" type="ORF">F1649_00460</name>
</gene>
<keyword evidence="5" id="KW-1185">Reference proteome</keyword>
<evidence type="ECO:0000256" key="1">
    <source>
        <dbReference type="SAM" id="Phobius"/>
    </source>
</evidence>
<name>A0A4Q0M9R8_9SPHI</name>
<reference evidence="2 5" key="2">
    <citation type="submission" date="2019-09" db="EMBL/GenBank/DDBJ databases">
        <title>Pararcticibacter amylolyticus gen. nov., sp. nov., isolated from a rottenly hemp rope, and reclassification of Pedobacter tournemirensis as Pararcticibacter tournemirensis comb. nov.</title>
        <authorList>
            <person name="Cai Y."/>
        </authorList>
    </citation>
    <scope>NUCLEOTIDE SEQUENCE [LARGE SCALE GENOMIC DNA]</scope>
    <source>
        <strain evidence="2 5">TF5-37.2-LB10</strain>
    </source>
</reference>
<evidence type="ECO:0000313" key="3">
    <source>
        <dbReference type="EMBL" id="RXF69506.1"/>
    </source>
</evidence>
<dbReference type="EMBL" id="VWNE01000001">
    <property type="protein sequence ID" value="KAA8486718.1"/>
    <property type="molecule type" value="Genomic_DNA"/>
</dbReference>
<keyword evidence="1" id="KW-1133">Transmembrane helix</keyword>
<evidence type="ECO:0000313" key="4">
    <source>
        <dbReference type="Proteomes" id="UP000290848"/>
    </source>
</evidence>
<dbReference type="AlphaFoldDB" id="A0A4Q0M9R8"/>
<proteinExistence type="predicted"/>
<protein>
    <submittedName>
        <fullName evidence="3">Uncharacterized protein</fullName>
    </submittedName>
</protein>
<keyword evidence="1" id="KW-0812">Transmembrane</keyword>